<proteinExistence type="predicted"/>
<gene>
    <name evidence="1" type="ORF">MLD38_033115</name>
</gene>
<dbReference type="EMBL" id="CM042889">
    <property type="protein sequence ID" value="KAI4319528.1"/>
    <property type="molecule type" value="Genomic_DNA"/>
</dbReference>
<evidence type="ECO:0000313" key="2">
    <source>
        <dbReference type="Proteomes" id="UP001057402"/>
    </source>
</evidence>
<evidence type="ECO:0000313" key="1">
    <source>
        <dbReference type="EMBL" id="KAI4319528.1"/>
    </source>
</evidence>
<accession>A0ACB9M5J0</accession>
<name>A0ACB9M5J0_9MYRT</name>
<keyword evidence="2" id="KW-1185">Reference proteome</keyword>
<organism evidence="1 2">
    <name type="scientific">Melastoma candidum</name>
    <dbReference type="NCBI Taxonomy" id="119954"/>
    <lineage>
        <taxon>Eukaryota</taxon>
        <taxon>Viridiplantae</taxon>
        <taxon>Streptophyta</taxon>
        <taxon>Embryophyta</taxon>
        <taxon>Tracheophyta</taxon>
        <taxon>Spermatophyta</taxon>
        <taxon>Magnoliopsida</taxon>
        <taxon>eudicotyledons</taxon>
        <taxon>Gunneridae</taxon>
        <taxon>Pentapetalae</taxon>
        <taxon>rosids</taxon>
        <taxon>malvids</taxon>
        <taxon>Myrtales</taxon>
        <taxon>Melastomataceae</taxon>
        <taxon>Melastomatoideae</taxon>
        <taxon>Melastomateae</taxon>
        <taxon>Melastoma</taxon>
    </lineage>
</organism>
<protein>
    <submittedName>
        <fullName evidence="1">Uncharacterized protein</fullName>
    </submittedName>
</protein>
<comment type="caution">
    <text evidence="1">The sequence shown here is derived from an EMBL/GenBank/DDBJ whole genome shotgun (WGS) entry which is preliminary data.</text>
</comment>
<dbReference type="Proteomes" id="UP001057402">
    <property type="component" value="Chromosome 10"/>
</dbReference>
<sequence length="451" mass="50637">MAGIQPFLPALCLLLISSLLPPSTADTKTLVLTSDDRPLLSLHNFSFSGPGRVTISASAFSVVSQQGTPRDSYRLGLVLISREELMLWQSRDLRDRYGRRKCLLNSPYGRTLVTLAELSPPQRSGLKLSVPVNIPREYSLLFANCIYSGPRVSVTVRVEFYNLGPGGSRNYLPKGQQELIHVFAWFALAYFALLFMWIRLNNAKKRSVLWIHCLMFALLLVKGFDLLRAAVEKCLVRASGTLPTGFDLVSRTFYYYLFYIIEALIVVGLWKSKSVLHPKLRIVTLITLASQIIANVGLFCAGDERTRSIHELNKWNTTFVLTNIGFFLPVVASAWWSIKVLKEAEEANEKEATSKSSEMKKLLGIYIAGMGYLHFVYLFLFLFKHGANISVRNSTAMEEAANLALCAIMLYLFRPEAKDGLEYANIDDVERQAEDDDEGATTDQCTESPEN</sequence>
<reference evidence="2" key="1">
    <citation type="journal article" date="2023" name="Front. Plant Sci.">
        <title>Chromosomal-level genome assembly of Melastoma candidum provides insights into trichome evolution.</title>
        <authorList>
            <person name="Zhong Y."/>
            <person name="Wu W."/>
            <person name="Sun C."/>
            <person name="Zou P."/>
            <person name="Liu Y."/>
            <person name="Dai S."/>
            <person name="Zhou R."/>
        </authorList>
    </citation>
    <scope>NUCLEOTIDE SEQUENCE [LARGE SCALE GENOMIC DNA]</scope>
</reference>